<dbReference type="Proteomes" id="UP000886523">
    <property type="component" value="Unassembled WGS sequence"/>
</dbReference>
<dbReference type="OrthoDB" id="10009520at2759"/>
<dbReference type="InterPro" id="IPR001841">
    <property type="entry name" value="Znf_RING"/>
</dbReference>
<proteinExistence type="predicted"/>
<sequence length="519" mass="58948">MIDGTQESNSEMSDNDDYNFDAELSVMKGKARQRAFDVEAESLSVQDIEAIMKRDAEHVSGIFGAPVSIAYLLLRYQTWNKEKLIERYMDDPSKVLATAGVLDPSTENLASPLMPPSSRRVTRGTTSTRSRQSQPSPPPFMCPICCDDEPPNIMSLGCGHMYCSNCWDTYLHTKIREEGELSIRCMDELCAIQADQTFIRKVVSNQDLQRYHELLVRDYVTNNPQLRFCPHPGCAYALSCAAASTKSALQTIVPTVRCAEKHAFCFGCALEGGHAPVICTVSKLWLKKCADDSETANWIKSNTKECTNCNSTIEKNGGCNHMTCKKCKNEFCWVCMGSWAEHGTSWYSCNRYDEKDGVDARDIQSKSRASLERYLHYYNRWANHEQSARLSLDLYAKTEKKMEEMQITSNLTWIEVQFAKKAVDEVIKCRKTLKWTYAMAFYLESGNAKQLFEDNQADLEKAVEDLSELLESPIEPETIPILRQKMTDKTVYVAKRNDIVLEDTAKGFVDGRWIWNIGM</sequence>
<evidence type="ECO:0000259" key="11">
    <source>
        <dbReference type="PROSITE" id="PS50089"/>
    </source>
</evidence>
<dbReference type="Pfam" id="PF01485">
    <property type="entry name" value="IBR"/>
    <property type="match status" value="1"/>
</dbReference>
<dbReference type="PROSITE" id="PS51873">
    <property type="entry name" value="TRIAD"/>
    <property type="match status" value="1"/>
</dbReference>
<name>A0A9P6BDP6_9AGAM</name>
<dbReference type="Pfam" id="PF00097">
    <property type="entry name" value="zf-C3HC4"/>
    <property type="match status" value="1"/>
</dbReference>
<dbReference type="GO" id="GO:0061630">
    <property type="term" value="F:ubiquitin protein ligase activity"/>
    <property type="evidence" value="ECO:0007669"/>
    <property type="project" value="UniProtKB-EC"/>
</dbReference>
<dbReference type="Pfam" id="PF19422">
    <property type="entry name" value="Ariadne"/>
    <property type="match status" value="1"/>
</dbReference>
<dbReference type="GO" id="GO:0016567">
    <property type="term" value="P:protein ubiquitination"/>
    <property type="evidence" value="ECO:0007669"/>
    <property type="project" value="InterPro"/>
</dbReference>
<dbReference type="GO" id="GO:0008270">
    <property type="term" value="F:zinc ion binding"/>
    <property type="evidence" value="ECO:0007669"/>
    <property type="project" value="UniProtKB-KW"/>
</dbReference>
<dbReference type="EMBL" id="MU128909">
    <property type="protein sequence ID" value="KAF9521026.1"/>
    <property type="molecule type" value="Genomic_DNA"/>
</dbReference>
<keyword evidence="6 9" id="KW-0863">Zinc-finger</keyword>
<dbReference type="Pfam" id="PF22191">
    <property type="entry name" value="IBR_1"/>
    <property type="match status" value="1"/>
</dbReference>
<comment type="catalytic activity">
    <reaction evidence="1">
        <text>[E2 ubiquitin-conjugating enzyme]-S-ubiquitinyl-L-cysteine + [acceptor protein]-L-lysine = [E2 ubiquitin-conjugating enzyme]-L-cysteine + [acceptor protein]-N(6)-ubiquitinyl-L-lysine.</text>
        <dbReference type="EC" id="2.3.2.31"/>
    </reaction>
</comment>
<keyword evidence="4" id="KW-0479">Metal-binding</keyword>
<evidence type="ECO:0000256" key="4">
    <source>
        <dbReference type="ARBA" id="ARBA00022723"/>
    </source>
</evidence>
<reference evidence="13" key="1">
    <citation type="journal article" date="2020" name="Nat. Commun.">
        <title>Large-scale genome sequencing of mycorrhizal fungi provides insights into the early evolution of symbiotic traits.</title>
        <authorList>
            <person name="Miyauchi S."/>
            <person name="Kiss E."/>
            <person name="Kuo A."/>
            <person name="Drula E."/>
            <person name="Kohler A."/>
            <person name="Sanchez-Garcia M."/>
            <person name="Morin E."/>
            <person name="Andreopoulos B."/>
            <person name="Barry K.W."/>
            <person name="Bonito G."/>
            <person name="Buee M."/>
            <person name="Carver A."/>
            <person name="Chen C."/>
            <person name="Cichocki N."/>
            <person name="Clum A."/>
            <person name="Culley D."/>
            <person name="Crous P.W."/>
            <person name="Fauchery L."/>
            <person name="Girlanda M."/>
            <person name="Hayes R.D."/>
            <person name="Keri Z."/>
            <person name="LaButti K."/>
            <person name="Lipzen A."/>
            <person name="Lombard V."/>
            <person name="Magnuson J."/>
            <person name="Maillard F."/>
            <person name="Murat C."/>
            <person name="Nolan M."/>
            <person name="Ohm R.A."/>
            <person name="Pangilinan J."/>
            <person name="Pereira M.F."/>
            <person name="Perotto S."/>
            <person name="Peter M."/>
            <person name="Pfister S."/>
            <person name="Riley R."/>
            <person name="Sitrit Y."/>
            <person name="Stielow J.B."/>
            <person name="Szollosi G."/>
            <person name="Zifcakova L."/>
            <person name="Stursova M."/>
            <person name="Spatafora J.W."/>
            <person name="Tedersoo L."/>
            <person name="Vaario L.M."/>
            <person name="Yamada A."/>
            <person name="Yan M."/>
            <person name="Wang P."/>
            <person name="Xu J."/>
            <person name="Bruns T."/>
            <person name="Baldrian P."/>
            <person name="Vilgalys R."/>
            <person name="Dunand C."/>
            <person name="Henrissat B."/>
            <person name="Grigoriev I.V."/>
            <person name="Hibbett D."/>
            <person name="Nagy L.G."/>
            <person name="Martin F.M."/>
        </authorList>
    </citation>
    <scope>NUCLEOTIDE SEQUENCE</scope>
    <source>
        <strain evidence="13">UP504</strain>
    </source>
</reference>
<keyword evidence="5" id="KW-0677">Repeat</keyword>
<accession>A0A9P6BDP6</accession>
<dbReference type="InterPro" id="IPR044066">
    <property type="entry name" value="TRIAD_supradom"/>
</dbReference>
<dbReference type="InterPro" id="IPR045840">
    <property type="entry name" value="Ariadne"/>
</dbReference>
<evidence type="ECO:0000259" key="12">
    <source>
        <dbReference type="PROSITE" id="PS51873"/>
    </source>
</evidence>
<evidence type="ECO:0000256" key="5">
    <source>
        <dbReference type="ARBA" id="ARBA00022737"/>
    </source>
</evidence>
<evidence type="ECO:0000256" key="3">
    <source>
        <dbReference type="ARBA" id="ARBA00022679"/>
    </source>
</evidence>
<dbReference type="InterPro" id="IPR013083">
    <property type="entry name" value="Znf_RING/FYVE/PHD"/>
</dbReference>
<dbReference type="InterPro" id="IPR048962">
    <property type="entry name" value="ARIH1-like_UBL"/>
</dbReference>
<evidence type="ECO:0000256" key="10">
    <source>
        <dbReference type="SAM" id="MobiDB-lite"/>
    </source>
</evidence>
<feature type="compositionally biased region" description="Low complexity" evidence="10">
    <location>
        <begin position="116"/>
        <end position="134"/>
    </location>
</feature>
<evidence type="ECO:0000256" key="9">
    <source>
        <dbReference type="PROSITE-ProRule" id="PRU00175"/>
    </source>
</evidence>
<dbReference type="FunFam" id="1.20.120.1750:FF:000007">
    <property type="entry name" value="RBR-type E3 ubiquitin transferase"/>
    <property type="match status" value="1"/>
</dbReference>
<feature type="domain" description="RING-type" evidence="11">
    <location>
        <begin position="142"/>
        <end position="185"/>
    </location>
</feature>
<comment type="caution">
    <text evidence="13">The sequence shown here is derived from an EMBL/GenBank/DDBJ whole genome shotgun (WGS) entry which is preliminary data.</text>
</comment>
<dbReference type="InterPro" id="IPR002867">
    <property type="entry name" value="IBR_dom"/>
</dbReference>
<keyword evidence="7" id="KW-0833">Ubl conjugation pathway</keyword>
<dbReference type="CDD" id="cd20356">
    <property type="entry name" value="Rcat_RBR_HHARI-like"/>
    <property type="match status" value="1"/>
</dbReference>
<evidence type="ECO:0000256" key="6">
    <source>
        <dbReference type="ARBA" id="ARBA00022771"/>
    </source>
</evidence>
<evidence type="ECO:0000313" key="14">
    <source>
        <dbReference type="Proteomes" id="UP000886523"/>
    </source>
</evidence>
<feature type="domain" description="RING-type" evidence="12">
    <location>
        <begin position="138"/>
        <end position="353"/>
    </location>
</feature>
<keyword evidence="8" id="KW-0862">Zinc</keyword>
<evidence type="ECO:0000256" key="7">
    <source>
        <dbReference type="ARBA" id="ARBA00022786"/>
    </source>
</evidence>
<keyword evidence="14" id="KW-1185">Reference proteome</keyword>
<dbReference type="SUPFAM" id="SSF57850">
    <property type="entry name" value="RING/U-box"/>
    <property type="match status" value="2"/>
</dbReference>
<dbReference type="FunFam" id="3.30.40.10:FF:000019">
    <property type="entry name" value="RBR-type E3 ubiquitin transferase"/>
    <property type="match status" value="1"/>
</dbReference>
<evidence type="ECO:0000313" key="13">
    <source>
        <dbReference type="EMBL" id="KAF9521026.1"/>
    </source>
</evidence>
<dbReference type="AlphaFoldDB" id="A0A9P6BDP6"/>
<dbReference type="PROSITE" id="PS50089">
    <property type="entry name" value="ZF_RING_2"/>
    <property type="match status" value="1"/>
</dbReference>
<protein>
    <recommendedName>
        <fullName evidence="2">RBR-type E3 ubiquitin transferase</fullName>
        <ecNumber evidence="2">2.3.2.31</ecNumber>
    </recommendedName>
</protein>
<feature type="region of interest" description="Disordered" evidence="10">
    <location>
        <begin position="106"/>
        <end position="138"/>
    </location>
</feature>
<dbReference type="Gene3D" id="1.20.120.1750">
    <property type="match status" value="1"/>
</dbReference>
<dbReference type="Pfam" id="PF21235">
    <property type="entry name" value="UBA_ARI1"/>
    <property type="match status" value="1"/>
</dbReference>
<dbReference type="PANTHER" id="PTHR11685">
    <property type="entry name" value="RBR FAMILY RING FINGER AND IBR DOMAIN-CONTAINING"/>
    <property type="match status" value="1"/>
</dbReference>
<organism evidence="13 14">
    <name type="scientific">Hydnum rufescens UP504</name>
    <dbReference type="NCBI Taxonomy" id="1448309"/>
    <lineage>
        <taxon>Eukaryota</taxon>
        <taxon>Fungi</taxon>
        <taxon>Dikarya</taxon>
        <taxon>Basidiomycota</taxon>
        <taxon>Agaricomycotina</taxon>
        <taxon>Agaricomycetes</taxon>
        <taxon>Cantharellales</taxon>
        <taxon>Hydnaceae</taxon>
        <taxon>Hydnum</taxon>
    </lineage>
</organism>
<dbReference type="Gene3D" id="3.30.40.10">
    <property type="entry name" value="Zinc/RING finger domain, C3HC4 (zinc finger)"/>
    <property type="match status" value="1"/>
</dbReference>
<evidence type="ECO:0000256" key="2">
    <source>
        <dbReference type="ARBA" id="ARBA00012251"/>
    </source>
</evidence>
<dbReference type="InterPro" id="IPR031127">
    <property type="entry name" value="E3_UB_ligase_RBR"/>
</dbReference>
<gene>
    <name evidence="13" type="ORF">BS47DRAFT_1311021</name>
</gene>
<dbReference type="EC" id="2.3.2.31" evidence="2"/>
<dbReference type="SMART" id="SM00647">
    <property type="entry name" value="IBR"/>
    <property type="match status" value="2"/>
</dbReference>
<dbReference type="InterPro" id="IPR018957">
    <property type="entry name" value="Znf_C3HC4_RING-type"/>
</dbReference>
<evidence type="ECO:0000256" key="8">
    <source>
        <dbReference type="ARBA" id="ARBA00022833"/>
    </source>
</evidence>
<keyword evidence="3" id="KW-0808">Transferase</keyword>
<evidence type="ECO:0000256" key="1">
    <source>
        <dbReference type="ARBA" id="ARBA00001798"/>
    </source>
</evidence>